<sequence>MASRITWLHFVCGPHIEASVPFPTFCLDQVVSHNVICFKDSAKLLCHDNTPIREDEGSVISRLFSKFSSFPRSSSVSTIHKSLLVSVVFKSGWPFSLKCDISQCRGRSGEP</sequence>
<dbReference type="Proteomes" id="UP000799779">
    <property type="component" value="Unassembled WGS sequence"/>
</dbReference>
<dbReference type="AlphaFoldDB" id="A0A6A5W2H5"/>
<evidence type="ECO:0000313" key="2">
    <source>
        <dbReference type="Proteomes" id="UP000799779"/>
    </source>
</evidence>
<protein>
    <submittedName>
        <fullName evidence="1">Uncharacterized protein</fullName>
    </submittedName>
</protein>
<name>A0A6A5W2H5_9PLEO</name>
<evidence type="ECO:0000313" key="1">
    <source>
        <dbReference type="EMBL" id="KAF1996013.1"/>
    </source>
</evidence>
<keyword evidence="2" id="KW-1185">Reference proteome</keyword>
<organism evidence="1 2">
    <name type="scientific">Amniculicola lignicola CBS 123094</name>
    <dbReference type="NCBI Taxonomy" id="1392246"/>
    <lineage>
        <taxon>Eukaryota</taxon>
        <taxon>Fungi</taxon>
        <taxon>Dikarya</taxon>
        <taxon>Ascomycota</taxon>
        <taxon>Pezizomycotina</taxon>
        <taxon>Dothideomycetes</taxon>
        <taxon>Pleosporomycetidae</taxon>
        <taxon>Pleosporales</taxon>
        <taxon>Amniculicolaceae</taxon>
        <taxon>Amniculicola</taxon>
    </lineage>
</organism>
<gene>
    <name evidence="1" type="ORF">P154DRAFT_327558</name>
</gene>
<reference evidence="1" key="1">
    <citation type="journal article" date="2020" name="Stud. Mycol.">
        <title>101 Dothideomycetes genomes: a test case for predicting lifestyles and emergence of pathogens.</title>
        <authorList>
            <person name="Haridas S."/>
            <person name="Albert R."/>
            <person name="Binder M."/>
            <person name="Bloem J."/>
            <person name="Labutti K."/>
            <person name="Salamov A."/>
            <person name="Andreopoulos B."/>
            <person name="Baker S."/>
            <person name="Barry K."/>
            <person name="Bills G."/>
            <person name="Bluhm B."/>
            <person name="Cannon C."/>
            <person name="Castanera R."/>
            <person name="Culley D."/>
            <person name="Daum C."/>
            <person name="Ezra D."/>
            <person name="Gonzalez J."/>
            <person name="Henrissat B."/>
            <person name="Kuo A."/>
            <person name="Liang C."/>
            <person name="Lipzen A."/>
            <person name="Lutzoni F."/>
            <person name="Magnuson J."/>
            <person name="Mondo S."/>
            <person name="Nolan M."/>
            <person name="Ohm R."/>
            <person name="Pangilinan J."/>
            <person name="Park H.-J."/>
            <person name="Ramirez L."/>
            <person name="Alfaro M."/>
            <person name="Sun H."/>
            <person name="Tritt A."/>
            <person name="Yoshinaga Y."/>
            <person name="Zwiers L.-H."/>
            <person name="Turgeon B."/>
            <person name="Goodwin S."/>
            <person name="Spatafora J."/>
            <person name="Crous P."/>
            <person name="Grigoriev I."/>
        </authorList>
    </citation>
    <scope>NUCLEOTIDE SEQUENCE</scope>
    <source>
        <strain evidence="1">CBS 123094</strain>
    </source>
</reference>
<accession>A0A6A5W2H5</accession>
<proteinExistence type="predicted"/>
<dbReference type="EMBL" id="ML977630">
    <property type="protein sequence ID" value="KAF1996013.1"/>
    <property type="molecule type" value="Genomic_DNA"/>
</dbReference>